<accession>A0A4C1US49</accession>
<dbReference type="EMBL" id="BGZK01000209">
    <property type="protein sequence ID" value="GBP28644.1"/>
    <property type="molecule type" value="Genomic_DNA"/>
</dbReference>
<evidence type="ECO:0000313" key="2">
    <source>
        <dbReference type="Proteomes" id="UP000299102"/>
    </source>
</evidence>
<comment type="caution">
    <text evidence="1">The sequence shown here is derived from an EMBL/GenBank/DDBJ whole genome shotgun (WGS) entry which is preliminary data.</text>
</comment>
<dbReference type="Proteomes" id="UP000299102">
    <property type="component" value="Unassembled WGS sequence"/>
</dbReference>
<organism evidence="1 2">
    <name type="scientific">Eumeta variegata</name>
    <name type="common">Bagworm moth</name>
    <name type="synonym">Eumeta japonica</name>
    <dbReference type="NCBI Taxonomy" id="151549"/>
    <lineage>
        <taxon>Eukaryota</taxon>
        <taxon>Metazoa</taxon>
        <taxon>Ecdysozoa</taxon>
        <taxon>Arthropoda</taxon>
        <taxon>Hexapoda</taxon>
        <taxon>Insecta</taxon>
        <taxon>Pterygota</taxon>
        <taxon>Neoptera</taxon>
        <taxon>Endopterygota</taxon>
        <taxon>Lepidoptera</taxon>
        <taxon>Glossata</taxon>
        <taxon>Ditrysia</taxon>
        <taxon>Tineoidea</taxon>
        <taxon>Psychidae</taxon>
        <taxon>Oiketicinae</taxon>
        <taxon>Eumeta</taxon>
    </lineage>
</organism>
<protein>
    <submittedName>
        <fullName evidence="1">Uncharacterized protein</fullName>
    </submittedName>
</protein>
<proteinExistence type="predicted"/>
<sequence length="143" mass="15854">MSAVTDTRCVGLRGRVTALAAQYGGPSKSARRGSWTSEGRRARCEDYVRDRRLGVLPQVTNDGTRRAGHDLLTRPHSAHTNACSAPNRYTQWFPSSLRRTVRQLPSDLPYSTAEPGTFSCDHYASRSRRAARVAMAMTVSTLR</sequence>
<evidence type="ECO:0000313" key="1">
    <source>
        <dbReference type="EMBL" id="GBP28644.1"/>
    </source>
</evidence>
<keyword evidence="2" id="KW-1185">Reference proteome</keyword>
<gene>
    <name evidence="1" type="ORF">EVAR_85843_1</name>
</gene>
<name>A0A4C1US49_EUMVA</name>
<reference evidence="1 2" key="1">
    <citation type="journal article" date="2019" name="Commun. Biol.">
        <title>The bagworm genome reveals a unique fibroin gene that provides high tensile strength.</title>
        <authorList>
            <person name="Kono N."/>
            <person name="Nakamura H."/>
            <person name="Ohtoshi R."/>
            <person name="Tomita M."/>
            <person name="Numata K."/>
            <person name="Arakawa K."/>
        </authorList>
    </citation>
    <scope>NUCLEOTIDE SEQUENCE [LARGE SCALE GENOMIC DNA]</scope>
</reference>
<dbReference type="AlphaFoldDB" id="A0A4C1US49"/>